<evidence type="ECO:0000313" key="2">
    <source>
        <dbReference type="EMBL" id="CAH3162419.1"/>
    </source>
</evidence>
<comment type="caution">
    <text evidence="2">The sequence shown here is derived from an EMBL/GenBank/DDBJ whole genome shotgun (WGS) entry which is preliminary data.</text>
</comment>
<accession>A0ABN8QGQ0</accession>
<feature type="region of interest" description="Disordered" evidence="1">
    <location>
        <begin position="62"/>
        <end position="102"/>
    </location>
</feature>
<dbReference type="Proteomes" id="UP001159405">
    <property type="component" value="Unassembled WGS sequence"/>
</dbReference>
<protein>
    <submittedName>
        <fullName evidence="2">Uncharacterized protein</fullName>
    </submittedName>
</protein>
<organism evidence="2 3">
    <name type="scientific">Porites lobata</name>
    <dbReference type="NCBI Taxonomy" id="104759"/>
    <lineage>
        <taxon>Eukaryota</taxon>
        <taxon>Metazoa</taxon>
        <taxon>Cnidaria</taxon>
        <taxon>Anthozoa</taxon>
        <taxon>Hexacorallia</taxon>
        <taxon>Scleractinia</taxon>
        <taxon>Fungiina</taxon>
        <taxon>Poritidae</taxon>
        <taxon>Porites</taxon>
    </lineage>
</organism>
<reference evidence="2 3" key="1">
    <citation type="submission" date="2022-05" db="EMBL/GenBank/DDBJ databases">
        <authorList>
            <consortium name="Genoscope - CEA"/>
            <person name="William W."/>
        </authorList>
    </citation>
    <scope>NUCLEOTIDE SEQUENCE [LARGE SCALE GENOMIC DNA]</scope>
</reference>
<evidence type="ECO:0000256" key="1">
    <source>
        <dbReference type="SAM" id="MobiDB-lite"/>
    </source>
</evidence>
<keyword evidence="3" id="KW-1185">Reference proteome</keyword>
<dbReference type="EMBL" id="CALNXK010000123">
    <property type="protein sequence ID" value="CAH3162419.1"/>
    <property type="molecule type" value="Genomic_DNA"/>
</dbReference>
<gene>
    <name evidence="2" type="ORF">PLOB_00005304</name>
</gene>
<name>A0ABN8QGQ0_9CNID</name>
<evidence type="ECO:0000313" key="3">
    <source>
        <dbReference type="Proteomes" id="UP001159405"/>
    </source>
</evidence>
<sequence length="128" mass="14429">MNTGFRNNFPDFWDIHSDQMMNPNEAQDRYRPGQLFLRQQIPQNTFPPATAVLAPFQPLQPAQAGCSGTAPLPLAPMPPETPEPQEASESGNSGKAGRGYEKWGEEEEKLLVQLWCDKHTRLESRHAR</sequence>
<feature type="compositionally biased region" description="Pro residues" evidence="1">
    <location>
        <begin position="73"/>
        <end position="82"/>
    </location>
</feature>
<proteinExistence type="predicted"/>